<name>A0AB38YHS0_9GAMM</name>
<dbReference type="SMART" id="SM00448">
    <property type="entry name" value="REC"/>
    <property type="match status" value="1"/>
</dbReference>
<dbReference type="SUPFAM" id="SSF52172">
    <property type="entry name" value="CheY-like"/>
    <property type="match status" value="1"/>
</dbReference>
<evidence type="ECO:0000259" key="2">
    <source>
        <dbReference type="PROSITE" id="PS50110"/>
    </source>
</evidence>
<dbReference type="Pfam" id="PF13487">
    <property type="entry name" value="HD_5"/>
    <property type="match status" value="1"/>
</dbReference>
<dbReference type="EMBL" id="CP101717">
    <property type="protein sequence ID" value="WLD58832.1"/>
    <property type="molecule type" value="Genomic_DNA"/>
</dbReference>
<dbReference type="AlphaFoldDB" id="A0AB38YHS0"/>
<reference evidence="4" key="1">
    <citation type="submission" date="2022-07" db="EMBL/GenBank/DDBJ databases">
        <title>Complete genome sequence of Salinispirillum sp. LH10-3-1 capable of multiple carbohydrate inversion isolated from a soda lake.</title>
        <authorList>
            <person name="Liu J."/>
            <person name="Zhai Y."/>
            <person name="Zhang H."/>
            <person name="Yang H."/>
            <person name="Qu J."/>
            <person name="Li J."/>
        </authorList>
    </citation>
    <scope>NUCLEOTIDE SEQUENCE</scope>
    <source>
        <strain evidence="4">LH 10-3-1</strain>
    </source>
</reference>
<dbReference type="CDD" id="cd17569">
    <property type="entry name" value="REC_HupR-like"/>
    <property type="match status" value="1"/>
</dbReference>
<accession>A0AB38YHS0</accession>
<dbReference type="InterPro" id="IPR037522">
    <property type="entry name" value="HD_GYP_dom"/>
</dbReference>
<evidence type="ECO:0000259" key="3">
    <source>
        <dbReference type="PROSITE" id="PS51832"/>
    </source>
</evidence>
<evidence type="ECO:0000256" key="1">
    <source>
        <dbReference type="PROSITE-ProRule" id="PRU00169"/>
    </source>
</evidence>
<dbReference type="PANTHER" id="PTHR45228">
    <property type="entry name" value="CYCLIC DI-GMP PHOSPHODIESTERASE TM_0186-RELATED"/>
    <property type="match status" value="1"/>
</dbReference>
<dbReference type="SUPFAM" id="SSF109604">
    <property type="entry name" value="HD-domain/PDEase-like"/>
    <property type="match status" value="1"/>
</dbReference>
<keyword evidence="1" id="KW-0597">Phosphoprotein</keyword>
<feature type="domain" description="Response regulatory" evidence="2">
    <location>
        <begin position="12"/>
        <end position="127"/>
    </location>
</feature>
<sequence>MTVNDEALPAPKVLFVDDEESILKSLRRLFVPRGLDVEVMPSGEAALVYLKDNKVDLIMSDMRMPGMNGAEFLAAAAKARPDTYRVLLTGYSDISSTVAAVNEGRIHRYVAKPWVNEQLVAVVDEGVAISRMADENKRLTAKVAHQNKQLRTFNESLEERVAVRTQQLSKAIKKLKRVNESVQTSYSATLNVLYNIINLNPAVDGRQAQLVSGLCRIIGQELGLEGERLENLALSGLLSQIGVLGLEYDVAIKPVLQMSTAERARFYTHPQIARTIMSPAPHLDPICSVLEAQYERFSGAGLPKGLQGSSIPLEARIVSVARDFCATLKESGGLTDTSTKEAKKIIRLGRGTVYDPELVDRVLKIDIKELLNADKDENTRTLDELEPGMVLDEDIFNLADMLLLATGTVLTPKSINKLREFEQSHDQVLHVRVLPQVVIQEDDTG</sequence>
<feature type="domain" description="HD-GYP" evidence="3">
    <location>
        <begin position="182"/>
        <end position="378"/>
    </location>
</feature>
<feature type="modified residue" description="4-aspartylphosphate" evidence="1">
    <location>
        <position position="61"/>
    </location>
</feature>
<dbReference type="Pfam" id="PF00072">
    <property type="entry name" value="Response_reg"/>
    <property type="match status" value="1"/>
</dbReference>
<dbReference type="Gene3D" id="1.10.3210.10">
    <property type="entry name" value="Hypothetical protein af1432"/>
    <property type="match status" value="1"/>
</dbReference>
<dbReference type="InterPro" id="IPR011006">
    <property type="entry name" value="CheY-like_superfamily"/>
</dbReference>
<proteinExistence type="predicted"/>
<dbReference type="PROSITE" id="PS51832">
    <property type="entry name" value="HD_GYP"/>
    <property type="match status" value="1"/>
</dbReference>
<gene>
    <name evidence="4" type="ORF">NFC81_03310</name>
</gene>
<organism evidence="4">
    <name type="scientific">Salinispirillum sp. LH 10-3-1</name>
    <dbReference type="NCBI Taxonomy" id="2952525"/>
    <lineage>
        <taxon>Bacteria</taxon>
        <taxon>Pseudomonadati</taxon>
        <taxon>Pseudomonadota</taxon>
        <taxon>Gammaproteobacteria</taxon>
        <taxon>Oceanospirillales</taxon>
        <taxon>Saccharospirillaceae</taxon>
        <taxon>Salinispirillum</taxon>
    </lineage>
</organism>
<protein>
    <submittedName>
        <fullName evidence="4">Response regulator</fullName>
    </submittedName>
</protein>
<dbReference type="Gene3D" id="3.40.50.2300">
    <property type="match status" value="1"/>
</dbReference>
<dbReference type="PROSITE" id="PS50110">
    <property type="entry name" value="RESPONSE_REGULATORY"/>
    <property type="match status" value="1"/>
</dbReference>
<dbReference type="InterPro" id="IPR052020">
    <property type="entry name" value="Cyclic_di-GMP/3'3'-cGAMP_PDE"/>
</dbReference>
<dbReference type="InterPro" id="IPR001789">
    <property type="entry name" value="Sig_transdc_resp-reg_receiver"/>
</dbReference>
<evidence type="ECO:0000313" key="4">
    <source>
        <dbReference type="EMBL" id="WLD58832.1"/>
    </source>
</evidence>
<dbReference type="GO" id="GO:0000160">
    <property type="term" value="P:phosphorelay signal transduction system"/>
    <property type="evidence" value="ECO:0007669"/>
    <property type="project" value="InterPro"/>
</dbReference>
<dbReference type="PANTHER" id="PTHR45228:SF8">
    <property type="entry name" value="TWO-COMPONENT RESPONSE REGULATOR-RELATED"/>
    <property type="match status" value="1"/>
</dbReference>
<dbReference type="RefSeq" id="WP_304996118.1">
    <property type="nucleotide sequence ID" value="NZ_CP101717.1"/>
</dbReference>